<reference evidence="18 19" key="1">
    <citation type="submission" date="2022-05" db="EMBL/GenBank/DDBJ databases">
        <authorList>
            <consortium name="Genoscope - CEA"/>
            <person name="William W."/>
        </authorList>
    </citation>
    <scope>NUCLEOTIDE SEQUENCE [LARGE SCALE GENOMIC DNA]</scope>
</reference>
<dbReference type="SMART" id="SM00184">
    <property type="entry name" value="RING"/>
    <property type="match status" value="1"/>
</dbReference>
<feature type="domain" description="RING-type" evidence="15">
    <location>
        <begin position="17"/>
        <end position="62"/>
    </location>
</feature>
<dbReference type="GO" id="GO:0003950">
    <property type="term" value="F:NAD+ poly-ADP-ribosyltransferase activity"/>
    <property type="evidence" value="ECO:0007669"/>
    <property type="project" value="UniProtKB-UniRule"/>
</dbReference>
<evidence type="ECO:0000256" key="11">
    <source>
        <dbReference type="PROSITE-ProRule" id="PRU00024"/>
    </source>
</evidence>
<accession>A0AAU9W0J2</accession>
<dbReference type="GO" id="GO:1990404">
    <property type="term" value="F:NAD+-protein mono-ADP-ribosyltransferase activity"/>
    <property type="evidence" value="ECO:0007669"/>
    <property type="project" value="TreeGrafter"/>
</dbReference>
<dbReference type="SMART" id="SM00557">
    <property type="entry name" value="IG_FLMN"/>
    <property type="match status" value="1"/>
</dbReference>
<keyword evidence="19" id="KW-1185">Reference proteome</keyword>
<keyword evidence="10" id="KW-0539">Nucleus</keyword>
<evidence type="ECO:0000256" key="7">
    <source>
        <dbReference type="ARBA" id="ARBA00022771"/>
    </source>
</evidence>
<dbReference type="InterPro" id="IPR017868">
    <property type="entry name" value="Filamin/ABP280_repeat-like"/>
</dbReference>
<feature type="domain" description="PARP catalytic" evidence="17">
    <location>
        <begin position="437"/>
        <end position="636"/>
    </location>
</feature>
<evidence type="ECO:0000256" key="9">
    <source>
        <dbReference type="ARBA" id="ARBA00023027"/>
    </source>
</evidence>
<keyword evidence="3 13" id="KW-0328">Glycosyltransferase</keyword>
<dbReference type="GO" id="GO:0070212">
    <property type="term" value="P:protein poly-ADP-ribosylation"/>
    <property type="evidence" value="ECO:0007669"/>
    <property type="project" value="TreeGrafter"/>
</dbReference>
<dbReference type="SUPFAM" id="SSF56399">
    <property type="entry name" value="ADP-ribosylation"/>
    <property type="match status" value="1"/>
</dbReference>
<name>A0AAU9W0J2_9CNID</name>
<dbReference type="Pfam" id="PF13639">
    <property type="entry name" value="zf-RING_2"/>
    <property type="match status" value="1"/>
</dbReference>
<evidence type="ECO:0000256" key="3">
    <source>
        <dbReference type="ARBA" id="ARBA00022676"/>
    </source>
</evidence>
<dbReference type="InterPro" id="IPR014756">
    <property type="entry name" value="Ig_E-set"/>
</dbReference>
<evidence type="ECO:0000256" key="1">
    <source>
        <dbReference type="ARBA" id="ARBA00004123"/>
    </source>
</evidence>
<dbReference type="InterPro" id="IPR013083">
    <property type="entry name" value="Znf_RING/FYVE/PHD"/>
</dbReference>
<evidence type="ECO:0000259" key="15">
    <source>
        <dbReference type="PROSITE" id="PS50089"/>
    </source>
</evidence>
<evidence type="ECO:0000256" key="5">
    <source>
        <dbReference type="ARBA" id="ARBA00022723"/>
    </source>
</evidence>
<keyword evidence="5" id="KW-0479">Metal-binding</keyword>
<evidence type="ECO:0000256" key="14">
    <source>
        <dbReference type="SAM" id="Coils"/>
    </source>
</evidence>
<dbReference type="Pfam" id="PF00644">
    <property type="entry name" value="PARP"/>
    <property type="match status" value="1"/>
</dbReference>
<comment type="similarity">
    <text evidence="2">Belongs to the TRIM/RBCC family.</text>
</comment>
<dbReference type="Proteomes" id="UP001159428">
    <property type="component" value="Unassembled WGS sequence"/>
</dbReference>
<evidence type="ECO:0000313" key="19">
    <source>
        <dbReference type="Proteomes" id="UP001159428"/>
    </source>
</evidence>
<dbReference type="PROSITE" id="PS50089">
    <property type="entry name" value="ZF_RING_2"/>
    <property type="match status" value="1"/>
</dbReference>
<dbReference type="GO" id="GO:0010629">
    <property type="term" value="P:negative regulation of gene expression"/>
    <property type="evidence" value="ECO:0007669"/>
    <property type="project" value="TreeGrafter"/>
</dbReference>
<dbReference type="InterPro" id="IPR052056">
    <property type="entry name" value="Mono-ARTD/PARP"/>
</dbReference>
<dbReference type="Gene3D" id="3.30.40.10">
    <property type="entry name" value="Zinc/RING finger domain, C3HC4 (zinc finger)"/>
    <property type="match status" value="1"/>
</dbReference>
<dbReference type="SUPFAM" id="SSF57850">
    <property type="entry name" value="RING/U-box"/>
    <property type="match status" value="1"/>
</dbReference>
<proteinExistence type="inferred from homology"/>
<dbReference type="EC" id="2.4.2.-" evidence="13"/>
<dbReference type="AlphaFoldDB" id="A0AAU9W0J2"/>
<evidence type="ECO:0000256" key="13">
    <source>
        <dbReference type="RuleBase" id="RU362114"/>
    </source>
</evidence>
<evidence type="ECO:0000256" key="2">
    <source>
        <dbReference type="ARBA" id="ARBA00008518"/>
    </source>
</evidence>
<comment type="subcellular location">
    <subcellularLocation>
        <location evidence="1">Nucleus</location>
    </subcellularLocation>
</comment>
<keyword evidence="8" id="KW-0862">Zinc</keyword>
<dbReference type="CDD" id="cd19769">
    <property type="entry name" value="Bbox2_TRIM16-like"/>
    <property type="match status" value="1"/>
</dbReference>
<dbReference type="GO" id="GO:0003714">
    <property type="term" value="F:transcription corepressor activity"/>
    <property type="evidence" value="ECO:0007669"/>
    <property type="project" value="TreeGrafter"/>
</dbReference>
<dbReference type="PROSITE" id="PS50194">
    <property type="entry name" value="FILAMIN_REPEAT"/>
    <property type="match status" value="1"/>
</dbReference>
<evidence type="ECO:0000256" key="12">
    <source>
        <dbReference type="PROSITE-ProRule" id="PRU00087"/>
    </source>
</evidence>
<evidence type="ECO:0000313" key="18">
    <source>
        <dbReference type="EMBL" id="CAH3042633.1"/>
    </source>
</evidence>
<dbReference type="InterPro" id="IPR001298">
    <property type="entry name" value="Filamin/ABP280_rpt"/>
</dbReference>
<dbReference type="InterPro" id="IPR000315">
    <property type="entry name" value="Znf_B-box"/>
</dbReference>
<dbReference type="PROSITE" id="PS00518">
    <property type="entry name" value="ZF_RING_1"/>
    <property type="match status" value="1"/>
</dbReference>
<dbReference type="GO" id="GO:0008270">
    <property type="term" value="F:zinc ion binding"/>
    <property type="evidence" value="ECO:0007669"/>
    <property type="project" value="UniProtKB-KW"/>
</dbReference>
<dbReference type="PANTHER" id="PTHR14453">
    <property type="entry name" value="PARP/ZINC FINGER CCCH TYPE DOMAIN CONTAINING PROTEIN"/>
    <property type="match status" value="1"/>
</dbReference>
<dbReference type="Pfam" id="PF00630">
    <property type="entry name" value="Filamin"/>
    <property type="match status" value="1"/>
</dbReference>
<gene>
    <name evidence="18" type="ORF">PMEA_00028920</name>
</gene>
<feature type="coiled-coil region" evidence="14">
    <location>
        <begin position="161"/>
        <end position="213"/>
    </location>
</feature>
<sequence>MAGCESLLDAIKKELECSLCQDQFTETNQPKLLTCQHTFCESCLQKWLRQQIGRGLSCPNCRVITECPNNKIDRLPSNLAHKRLGDILKAHGRSNKDPDLESKEQNVCKRHDILVKFYCEPCEICICSECAIMKHRDPINHTIMSLEDGARKQRVYIESRLRDIEEDSSLLKNHIESLRERQAKYNGSIDKVAAEVRTVMEDAINALRQHEEMMTEQLVKEKSLYDEALKNELSKLVKKLQLLYKSSRHGKEVLQTNDVRKMLEVKHELDGTVAERFQNSTPLLRYPEFKYSVNTLLQDFRLGMLHVTFTEPYFSVGSGQGLAESIQGEASYFTVTTMDSSGKTTYSEIDNVTVEITSIRQGIRDIPAFVKDLKDGRYCVSYTPRVAGIFKISIKVRDDPINGSPFKLVVAPKPKQAVCKFHGKKVNLDVILPRKWIPQPKNREGEELNFHLVELDPVRNAQEYQEVQNQFRKTCKSKIMILKIARVQNPALYRTFTIRKQKMDEERGSNEQRLFLGIPRSKCQQINETGFCHFQNKKAPTDMYGNGLYFAKDALYPAQSSLSPPDNDGQQYMYLSRVLVGEYTVGKQGMVTPPQKNQSDSKESFDCVVDQITDPSVFVIFYEGQFYPEYLITFSR</sequence>
<dbReference type="EMBL" id="CALNXJ010000006">
    <property type="protein sequence ID" value="CAH3042633.1"/>
    <property type="molecule type" value="Genomic_DNA"/>
</dbReference>
<dbReference type="PANTHER" id="PTHR14453:SF102">
    <property type="entry name" value="PROTEIN MONO-ADP-RIBOSYLTRANSFERASE PARP14-LIKE"/>
    <property type="match status" value="1"/>
</dbReference>
<keyword evidence="14" id="KW-0175">Coiled coil</keyword>
<dbReference type="InterPro" id="IPR001841">
    <property type="entry name" value="Znf_RING"/>
</dbReference>
<evidence type="ECO:0000256" key="4">
    <source>
        <dbReference type="ARBA" id="ARBA00022679"/>
    </source>
</evidence>
<dbReference type="InterPro" id="IPR017907">
    <property type="entry name" value="Znf_RING_CS"/>
</dbReference>
<evidence type="ECO:0000256" key="6">
    <source>
        <dbReference type="ARBA" id="ARBA00022737"/>
    </source>
</evidence>
<comment type="caution">
    <text evidence="18">The sequence shown here is derived from an EMBL/GenBank/DDBJ whole genome shotgun (WGS) entry which is preliminary data.</text>
</comment>
<keyword evidence="6" id="KW-0677">Repeat</keyword>
<evidence type="ECO:0000259" key="16">
    <source>
        <dbReference type="PROSITE" id="PS50119"/>
    </source>
</evidence>
<dbReference type="SUPFAM" id="SSF57845">
    <property type="entry name" value="B-box zinc-binding domain"/>
    <property type="match status" value="1"/>
</dbReference>
<dbReference type="Gene3D" id="3.30.160.60">
    <property type="entry name" value="Classic Zinc Finger"/>
    <property type="match status" value="1"/>
</dbReference>
<protein>
    <recommendedName>
        <fullName evidence="13">Poly [ADP-ribose] polymerase</fullName>
        <shortName evidence="13">PARP</shortName>
        <ecNumber evidence="13">2.4.2.-</ecNumber>
    </recommendedName>
</protein>
<dbReference type="InterPro" id="IPR013783">
    <property type="entry name" value="Ig-like_fold"/>
</dbReference>
<dbReference type="Gene3D" id="2.60.40.10">
    <property type="entry name" value="Immunoglobulins"/>
    <property type="match status" value="1"/>
</dbReference>
<dbReference type="Pfam" id="PF00643">
    <property type="entry name" value="zf-B_box"/>
    <property type="match status" value="1"/>
</dbReference>
<keyword evidence="9 13" id="KW-0520">NAD</keyword>
<evidence type="ECO:0000256" key="10">
    <source>
        <dbReference type="ARBA" id="ARBA00023242"/>
    </source>
</evidence>
<evidence type="ECO:0000256" key="8">
    <source>
        <dbReference type="ARBA" id="ARBA00022833"/>
    </source>
</evidence>
<feature type="repeat" description="Filamin" evidence="12">
    <location>
        <begin position="319"/>
        <end position="410"/>
    </location>
</feature>
<dbReference type="InterPro" id="IPR012317">
    <property type="entry name" value="Poly(ADP-ribose)pol_cat_dom"/>
</dbReference>
<organism evidence="18 19">
    <name type="scientific">Pocillopora meandrina</name>
    <dbReference type="NCBI Taxonomy" id="46732"/>
    <lineage>
        <taxon>Eukaryota</taxon>
        <taxon>Metazoa</taxon>
        <taxon>Cnidaria</taxon>
        <taxon>Anthozoa</taxon>
        <taxon>Hexacorallia</taxon>
        <taxon>Scleractinia</taxon>
        <taxon>Astrocoeniina</taxon>
        <taxon>Pocilloporidae</taxon>
        <taxon>Pocillopora</taxon>
    </lineage>
</organism>
<dbReference type="GO" id="GO:0005634">
    <property type="term" value="C:nucleus"/>
    <property type="evidence" value="ECO:0007669"/>
    <property type="project" value="UniProtKB-SubCell"/>
</dbReference>
<keyword evidence="4 13" id="KW-0808">Transferase</keyword>
<evidence type="ECO:0000259" key="17">
    <source>
        <dbReference type="PROSITE" id="PS51059"/>
    </source>
</evidence>
<keyword evidence="7 11" id="KW-0863">Zinc-finger</keyword>
<dbReference type="Gene3D" id="3.90.228.10">
    <property type="match status" value="1"/>
</dbReference>
<dbReference type="PROSITE" id="PS50119">
    <property type="entry name" value="ZF_BBOX"/>
    <property type="match status" value="1"/>
</dbReference>
<dbReference type="GO" id="GO:0005737">
    <property type="term" value="C:cytoplasm"/>
    <property type="evidence" value="ECO:0007669"/>
    <property type="project" value="TreeGrafter"/>
</dbReference>
<dbReference type="SUPFAM" id="SSF81296">
    <property type="entry name" value="E set domains"/>
    <property type="match status" value="1"/>
</dbReference>
<dbReference type="PROSITE" id="PS51059">
    <property type="entry name" value="PARP_CATALYTIC"/>
    <property type="match status" value="1"/>
</dbReference>
<feature type="domain" description="B box-type" evidence="16">
    <location>
        <begin position="103"/>
        <end position="146"/>
    </location>
</feature>